<evidence type="ECO:0000256" key="3">
    <source>
        <dbReference type="ARBA" id="ARBA00022679"/>
    </source>
</evidence>
<dbReference type="SFLD" id="SFLDG01082">
    <property type="entry name" value="B12-binding_domain_containing"/>
    <property type="match status" value="1"/>
</dbReference>
<evidence type="ECO:0000256" key="7">
    <source>
        <dbReference type="ARBA" id="ARBA00023014"/>
    </source>
</evidence>
<evidence type="ECO:0000259" key="9">
    <source>
        <dbReference type="PROSITE" id="PS51918"/>
    </source>
</evidence>
<dbReference type="InterPro" id="IPR023404">
    <property type="entry name" value="rSAM_horseshoe"/>
</dbReference>
<dbReference type="Pfam" id="PF02310">
    <property type="entry name" value="B12-binding"/>
    <property type="match status" value="1"/>
</dbReference>
<dbReference type="CDD" id="cd01335">
    <property type="entry name" value="Radical_SAM"/>
    <property type="match status" value="1"/>
</dbReference>
<proteinExistence type="predicted"/>
<comment type="cofactor">
    <cofactor evidence="1">
        <name>[4Fe-4S] cluster</name>
        <dbReference type="ChEBI" id="CHEBI:49883"/>
    </cofactor>
</comment>
<dbReference type="InterPro" id="IPR034466">
    <property type="entry name" value="Methyltransferase_Class_B"/>
</dbReference>
<gene>
    <name evidence="10" type="ORF">METZ01_LOCUS108210</name>
</gene>
<name>A0A381WS81_9ZZZZ</name>
<dbReference type="PANTHER" id="PTHR43409:SF7">
    <property type="entry name" value="BLL1977 PROTEIN"/>
    <property type="match status" value="1"/>
</dbReference>
<dbReference type="InterPro" id="IPR036724">
    <property type="entry name" value="Cobalamin-bd_sf"/>
</dbReference>
<dbReference type="Gene3D" id="3.40.50.280">
    <property type="entry name" value="Cobalamin-binding domain"/>
    <property type="match status" value="1"/>
</dbReference>
<dbReference type="CDD" id="cd02068">
    <property type="entry name" value="radical_SAM_B12_BD"/>
    <property type="match status" value="1"/>
</dbReference>
<keyword evidence="4" id="KW-0949">S-adenosyl-L-methionine</keyword>
<dbReference type="SUPFAM" id="SSF52242">
    <property type="entry name" value="Cobalamin (vitamin B12)-binding domain"/>
    <property type="match status" value="1"/>
</dbReference>
<dbReference type="PROSITE" id="PS51332">
    <property type="entry name" value="B12_BINDING"/>
    <property type="match status" value="1"/>
</dbReference>
<feature type="domain" description="Radical SAM core" evidence="9">
    <location>
        <begin position="230"/>
        <end position="459"/>
    </location>
</feature>
<keyword evidence="7" id="KW-0411">Iron-sulfur</keyword>
<keyword evidence="2" id="KW-0489">Methyltransferase</keyword>
<dbReference type="InterPro" id="IPR006158">
    <property type="entry name" value="Cobalamin-bd"/>
</dbReference>
<dbReference type="SFLD" id="SFLDS00029">
    <property type="entry name" value="Radical_SAM"/>
    <property type="match status" value="1"/>
</dbReference>
<reference evidence="10" key="1">
    <citation type="submission" date="2018-05" db="EMBL/GenBank/DDBJ databases">
        <authorList>
            <person name="Lanie J.A."/>
            <person name="Ng W.-L."/>
            <person name="Kazmierczak K.M."/>
            <person name="Andrzejewski T.M."/>
            <person name="Davidsen T.M."/>
            <person name="Wayne K.J."/>
            <person name="Tettelin H."/>
            <person name="Glass J.I."/>
            <person name="Rusch D."/>
            <person name="Podicherti R."/>
            <person name="Tsui H.-C.T."/>
            <person name="Winkler M.E."/>
        </authorList>
    </citation>
    <scope>NUCLEOTIDE SEQUENCE</scope>
</reference>
<dbReference type="GO" id="GO:0003824">
    <property type="term" value="F:catalytic activity"/>
    <property type="evidence" value="ECO:0007669"/>
    <property type="project" value="InterPro"/>
</dbReference>
<organism evidence="10">
    <name type="scientific">marine metagenome</name>
    <dbReference type="NCBI Taxonomy" id="408172"/>
    <lineage>
        <taxon>unclassified sequences</taxon>
        <taxon>metagenomes</taxon>
        <taxon>ecological metagenomes</taxon>
    </lineage>
</organism>
<dbReference type="GO" id="GO:0046872">
    <property type="term" value="F:metal ion binding"/>
    <property type="evidence" value="ECO:0007669"/>
    <property type="project" value="UniProtKB-KW"/>
</dbReference>
<dbReference type="InterPro" id="IPR051198">
    <property type="entry name" value="BchE-like"/>
</dbReference>
<evidence type="ECO:0000256" key="1">
    <source>
        <dbReference type="ARBA" id="ARBA00001966"/>
    </source>
</evidence>
<dbReference type="Gene3D" id="3.80.30.20">
    <property type="entry name" value="tm_1862 like domain"/>
    <property type="match status" value="1"/>
</dbReference>
<keyword evidence="3" id="KW-0808">Transferase</keyword>
<dbReference type="SMART" id="SM00729">
    <property type="entry name" value="Elp3"/>
    <property type="match status" value="1"/>
</dbReference>
<dbReference type="SUPFAM" id="SSF102114">
    <property type="entry name" value="Radical SAM enzymes"/>
    <property type="match status" value="1"/>
</dbReference>
<keyword evidence="5" id="KW-0479">Metal-binding</keyword>
<evidence type="ECO:0000256" key="4">
    <source>
        <dbReference type="ARBA" id="ARBA00022691"/>
    </source>
</evidence>
<dbReference type="InterPro" id="IPR058240">
    <property type="entry name" value="rSAM_sf"/>
</dbReference>
<keyword evidence="6" id="KW-0408">Iron</keyword>
<evidence type="ECO:0000256" key="6">
    <source>
        <dbReference type="ARBA" id="ARBA00023004"/>
    </source>
</evidence>
<evidence type="ECO:0000259" key="8">
    <source>
        <dbReference type="PROSITE" id="PS51332"/>
    </source>
</evidence>
<protein>
    <submittedName>
        <fullName evidence="10">Uncharacterized protein</fullName>
    </submittedName>
</protein>
<dbReference type="GO" id="GO:0031419">
    <property type="term" value="F:cobalamin binding"/>
    <property type="evidence" value="ECO:0007669"/>
    <property type="project" value="InterPro"/>
</dbReference>
<accession>A0A381WS81</accession>
<evidence type="ECO:0000256" key="2">
    <source>
        <dbReference type="ARBA" id="ARBA00022603"/>
    </source>
</evidence>
<dbReference type="SFLD" id="SFLDG01123">
    <property type="entry name" value="methyltransferase_(Class_B)"/>
    <property type="match status" value="1"/>
</dbReference>
<dbReference type="AlphaFoldDB" id="A0A381WS81"/>
<feature type="domain" description="B12-binding" evidence="8">
    <location>
        <begin position="48"/>
        <end position="181"/>
    </location>
</feature>
<dbReference type="Pfam" id="PF04055">
    <property type="entry name" value="Radical_SAM"/>
    <property type="match status" value="1"/>
</dbReference>
<sequence>MPSFRYGYRYSIDDVINVAIKEKLFFNQKAIKSLKNKTLVLIQAPYYKDYGPMRKAAGVYYPLGIAYISACAKQKGYKVYFIDPNVQPLSNSEIIDKILEWDPVLIGVSFMTPQFFTAKDIVNNLKQALPKIPIVLGGAHPSVLKEKTLEEIPSADFIVFGEGEETTIELLDYLAYKGKSLKKIKGLAWTYEGKIQCNDDRPSIPDPDKLPFPDKTLIDQSLYHQQSFLGYSKKIQSIYTTRGCPFRCVFCASGFKLTSQIRERSIDNVMEEIDYMRTQHDFNYLLIKDDVFTIRRSRVIEFCAAIKERHPDLKWHCMANVNTVDAELLAIMKDAGLHDIFFGIESGNPEILKNTLKGTTIKKVWEAVKSCDQLGVRTYGAFILGLPGETYETLEETIEFACELPLTLAGFSILIPYPGTKVYDDYFESIPNQPINYRNFIASSGIHTVKEYKGASGIDPKDLPKYISLAQRRFYLRPRQIFKMLSGVNHSIAKGYLSGFTALAAKEIFLLKRKIFKHKYQTT</sequence>
<evidence type="ECO:0000313" key="10">
    <source>
        <dbReference type="EMBL" id="SVA55356.1"/>
    </source>
</evidence>
<evidence type="ECO:0000256" key="5">
    <source>
        <dbReference type="ARBA" id="ARBA00022723"/>
    </source>
</evidence>
<dbReference type="GO" id="GO:0051539">
    <property type="term" value="F:4 iron, 4 sulfur cluster binding"/>
    <property type="evidence" value="ECO:0007669"/>
    <property type="project" value="UniProtKB-KW"/>
</dbReference>
<dbReference type="EMBL" id="UINC01012714">
    <property type="protein sequence ID" value="SVA55356.1"/>
    <property type="molecule type" value="Genomic_DNA"/>
</dbReference>
<dbReference type="InterPro" id="IPR007197">
    <property type="entry name" value="rSAM"/>
</dbReference>
<dbReference type="PANTHER" id="PTHR43409">
    <property type="entry name" value="ANAEROBIC MAGNESIUM-PROTOPORPHYRIN IX MONOMETHYL ESTER CYCLASE-RELATED"/>
    <property type="match status" value="1"/>
</dbReference>
<dbReference type="GO" id="GO:0005829">
    <property type="term" value="C:cytosol"/>
    <property type="evidence" value="ECO:0007669"/>
    <property type="project" value="TreeGrafter"/>
</dbReference>
<dbReference type="PROSITE" id="PS51918">
    <property type="entry name" value="RADICAL_SAM"/>
    <property type="match status" value="1"/>
</dbReference>
<dbReference type="InterPro" id="IPR006638">
    <property type="entry name" value="Elp3/MiaA/NifB-like_rSAM"/>
</dbReference>